<keyword evidence="8 15" id="KW-0862">Zinc</keyword>
<dbReference type="NCBIfam" id="TIGR00577">
    <property type="entry name" value="fpg"/>
    <property type="match status" value="1"/>
</dbReference>
<comment type="catalytic activity">
    <reaction evidence="1 15">
        <text>Hydrolysis of DNA containing ring-opened 7-methylguanine residues, releasing 2,6-diamino-4-hydroxy-5-(N-methyl)formamidopyrimidine.</text>
        <dbReference type="EC" id="3.2.2.23"/>
    </reaction>
</comment>
<dbReference type="GO" id="GO:0003684">
    <property type="term" value="F:damaged DNA binding"/>
    <property type="evidence" value="ECO:0007669"/>
    <property type="project" value="InterPro"/>
</dbReference>
<name>Q9F7P2_PRB01</name>
<dbReference type="SUPFAM" id="SSF81624">
    <property type="entry name" value="N-terminal domain of MutM-like DNA repair proteins"/>
    <property type="match status" value="1"/>
</dbReference>
<reference evidence="18" key="2">
    <citation type="submission" date="2003-08" db="EMBL/GenBank/DDBJ databases">
        <authorList>
            <person name="Beja O."/>
            <person name="Aravind L."/>
            <person name="Koonin E.V."/>
            <person name="Suzuki M.T."/>
            <person name="Hadd A."/>
            <person name="Nguyen L.P."/>
            <person name="Jovanovich S.B."/>
            <person name="Gates C.M."/>
            <person name="Feldman R.A."/>
            <person name="DeLong E.F."/>
        </authorList>
    </citation>
    <scope>NUCLEOTIDE SEQUENCE</scope>
</reference>
<evidence type="ECO:0000256" key="1">
    <source>
        <dbReference type="ARBA" id="ARBA00001668"/>
    </source>
</evidence>
<gene>
    <name evidence="15" type="primary">mutM</name>
    <name evidence="15" type="synonym">fpg</name>
</gene>
<dbReference type="Gene3D" id="1.10.8.50">
    <property type="match status" value="1"/>
</dbReference>
<protein>
    <recommendedName>
        <fullName evidence="15">Formamidopyrimidine-DNA glycosylase</fullName>
        <shortName evidence="15">Fapy-DNA glycosylase</shortName>
        <ecNumber evidence="15">3.2.2.23</ecNumber>
    </recommendedName>
    <alternativeName>
        <fullName evidence="15">DNA-(apurinic or apyrimidinic site) lyase MutM</fullName>
        <shortName evidence="15">AP lyase MutM</shortName>
        <ecNumber evidence="15">4.2.99.18</ecNumber>
    </alternativeName>
</protein>
<keyword evidence="13 15" id="KW-0326">Glycosidase</keyword>
<sequence length="270" mass="30737">MPELPEVETTLRAIKKFKGSLLKEARIHNRNLRWKVVDSFETSVKDQVVESLERRAKYIIFKLSNDKKIILHLGMSGSLRIAKNNENFFIKHDHIELIFDEERIIYNDPRRFGSMHLTSDIDKHKLIKNLGPEPLSKNFNAKDFFSGCSHSKTNIKSYLMNQKNVVGIGNIYASESLFLAKIHPLKNANELDLDACKRLVAAGKKILEQAIEVGGTTLKDFYSADGSPGYFKFKLNVYGREGEPCNKCKGTICKTIVNQRATFFCEACQS</sequence>
<evidence type="ECO:0000313" key="18">
    <source>
        <dbReference type="EMBL" id="AAG10477.1"/>
    </source>
</evidence>
<dbReference type="EMBL" id="AF279106">
    <property type="protein sequence ID" value="AAG10477.1"/>
    <property type="molecule type" value="Genomic_DNA"/>
</dbReference>
<comment type="caution">
    <text evidence="15">Lacks conserved residue(s) required for the propagation of feature annotation.</text>
</comment>
<keyword evidence="6 15" id="KW-0863">Zinc-finger</keyword>
<feature type="binding site" evidence="15">
    <location>
        <position position="92"/>
    </location>
    <ligand>
        <name>DNA</name>
        <dbReference type="ChEBI" id="CHEBI:16991"/>
    </ligand>
</feature>
<organism evidence="18">
    <name type="scientific">Gamma-proteobacterium EBAC31A08</name>
    <dbReference type="NCBI Taxonomy" id="133804"/>
    <lineage>
        <taxon>Bacteria</taxon>
        <taxon>Pseudomonadati</taxon>
        <taxon>Pseudomonadota</taxon>
        <taxon>Gammaproteobacteria</taxon>
        <taxon>environmental samples</taxon>
    </lineage>
</organism>
<dbReference type="PROSITE" id="PS01242">
    <property type="entry name" value="ZF_FPG_1"/>
    <property type="match status" value="1"/>
</dbReference>
<dbReference type="FunFam" id="1.10.8.50:FF:000003">
    <property type="entry name" value="Formamidopyrimidine-DNA glycosylase"/>
    <property type="match status" value="1"/>
</dbReference>
<feature type="active site" description="Proton donor; for delta-elimination activity" evidence="15">
    <location>
        <position position="260"/>
    </location>
</feature>
<dbReference type="EC" id="3.2.2.23" evidence="15"/>
<dbReference type="PANTHER" id="PTHR22993:SF9">
    <property type="entry name" value="FORMAMIDOPYRIMIDINE-DNA GLYCOSYLASE"/>
    <property type="match status" value="1"/>
</dbReference>
<feature type="active site" description="Proton donor; for beta-elimination activity" evidence="15">
    <location>
        <position position="57"/>
    </location>
</feature>
<keyword evidence="4 15" id="KW-0479">Metal-binding</keyword>
<keyword evidence="12 15" id="KW-0511">Multifunctional enzyme</keyword>
<feature type="active site" description="Schiff-base intermediate with DNA" evidence="15">
    <location>
        <position position="2"/>
    </location>
</feature>
<feature type="binding site" evidence="15">
    <location>
        <position position="110"/>
    </location>
    <ligand>
        <name>DNA</name>
        <dbReference type="ChEBI" id="CHEBI:16991"/>
    </ligand>
</feature>
<keyword evidence="9 15" id="KW-0238">DNA-binding</keyword>
<feature type="domain" description="Formamidopyrimidine-DNA glycosylase catalytic" evidence="17">
    <location>
        <begin position="2"/>
        <end position="113"/>
    </location>
</feature>
<keyword evidence="5 15" id="KW-0227">DNA damage</keyword>
<evidence type="ECO:0000256" key="7">
    <source>
        <dbReference type="ARBA" id="ARBA00022801"/>
    </source>
</evidence>
<comment type="subunit">
    <text evidence="3 15">Monomer.</text>
</comment>
<dbReference type="GO" id="GO:0008270">
    <property type="term" value="F:zinc ion binding"/>
    <property type="evidence" value="ECO:0007669"/>
    <property type="project" value="UniProtKB-UniRule"/>
</dbReference>
<dbReference type="Pfam" id="PF01149">
    <property type="entry name" value="Fapy_DNA_glyco"/>
    <property type="match status" value="1"/>
</dbReference>
<evidence type="ECO:0000256" key="2">
    <source>
        <dbReference type="ARBA" id="ARBA00009409"/>
    </source>
</evidence>
<evidence type="ECO:0000256" key="11">
    <source>
        <dbReference type="ARBA" id="ARBA00023239"/>
    </source>
</evidence>
<keyword evidence="10 15" id="KW-0234">DNA repair</keyword>
<dbReference type="AlphaFoldDB" id="Q9F7P2"/>
<evidence type="ECO:0000259" key="17">
    <source>
        <dbReference type="PROSITE" id="PS51068"/>
    </source>
</evidence>
<dbReference type="InterPro" id="IPR035937">
    <property type="entry name" value="FPG_N"/>
</dbReference>
<dbReference type="Gene3D" id="3.20.190.10">
    <property type="entry name" value="MutM-like, N-terminal"/>
    <property type="match status" value="1"/>
</dbReference>
<comment type="similarity">
    <text evidence="2 15">Belongs to the FPG family.</text>
</comment>
<evidence type="ECO:0000259" key="16">
    <source>
        <dbReference type="PROSITE" id="PS51066"/>
    </source>
</evidence>
<feature type="domain" description="FPG-type" evidence="16">
    <location>
        <begin position="236"/>
        <end position="270"/>
    </location>
</feature>
<dbReference type="Pfam" id="PF06831">
    <property type="entry name" value="H2TH"/>
    <property type="match status" value="1"/>
</dbReference>
<comment type="catalytic activity">
    <reaction evidence="14 15">
        <text>2'-deoxyribonucleotide-(2'-deoxyribose 5'-phosphate)-2'-deoxyribonucleotide-DNA = a 3'-end 2'-deoxyribonucleotide-(2,3-dehydro-2,3-deoxyribose 5'-phosphate)-DNA + a 5'-end 5'-phospho-2'-deoxyribonucleoside-DNA + H(+)</text>
        <dbReference type="Rhea" id="RHEA:66592"/>
        <dbReference type="Rhea" id="RHEA-COMP:13180"/>
        <dbReference type="Rhea" id="RHEA-COMP:16897"/>
        <dbReference type="Rhea" id="RHEA-COMP:17067"/>
        <dbReference type="ChEBI" id="CHEBI:15378"/>
        <dbReference type="ChEBI" id="CHEBI:136412"/>
        <dbReference type="ChEBI" id="CHEBI:157695"/>
        <dbReference type="ChEBI" id="CHEBI:167181"/>
        <dbReference type="EC" id="4.2.99.18"/>
    </reaction>
</comment>
<dbReference type="InterPro" id="IPR015887">
    <property type="entry name" value="DNA_glyclase_Znf_dom_DNA_BS"/>
</dbReference>
<dbReference type="InterPro" id="IPR012319">
    <property type="entry name" value="FPG_cat"/>
</dbReference>
<dbReference type="SMART" id="SM00898">
    <property type="entry name" value="Fapy_DNA_glyco"/>
    <property type="match status" value="1"/>
</dbReference>
<dbReference type="CDD" id="cd08966">
    <property type="entry name" value="EcFpg-like_N"/>
    <property type="match status" value="1"/>
</dbReference>
<evidence type="ECO:0000256" key="15">
    <source>
        <dbReference type="HAMAP-Rule" id="MF_00103"/>
    </source>
</evidence>
<dbReference type="EC" id="4.2.99.18" evidence="15"/>
<dbReference type="InterPro" id="IPR000214">
    <property type="entry name" value="Znf_DNA_glyclase/AP_lyase"/>
</dbReference>
<feature type="active site" description="Proton donor" evidence="15">
    <location>
        <position position="3"/>
    </location>
</feature>
<evidence type="ECO:0000256" key="9">
    <source>
        <dbReference type="ARBA" id="ARBA00023125"/>
    </source>
</evidence>
<accession>Q9F7P2</accession>
<proteinExistence type="inferred from homology"/>
<dbReference type="InterPro" id="IPR020629">
    <property type="entry name" value="FPG_Glyclase"/>
</dbReference>
<evidence type="ECO:0000256" key="13">
    <source>
        <dbReference type="ARBA" id="ARBA00023295"/>
    </source>
</evidence>
<dbReference type="PANTHER" id="PTHR22993">
    <property type="entry name" value="FORMAMIDOPYRIMIDINE-DNA GLYCOSYLASE"/>
    <property type="match status" value="1"/>
</dbReference>
<dbReference type="GO" id="GO:0006284">
    <property type="term" value="P:base-excision repair"/>
    <property type="evidence" value="ECO:0007669"/>
    <property type="project" value="InterPro"/>
</dbReference>
<dbReference type="InterPro" id="IPR010979">
    <property type="entry name" value="Ribosomal_uS13-like_H2TH"/>
</dbReference>
<reference evidence="18" key="1">
    <citation type="journal article" date="2000" name="Science">
        <title>Bacterial rhodopsin: evidence for a new type of phototrophy in the sea.</title>
        <authorList>
            <person name="Beja O."/>
            <person name="Aravind L."/>
            <person name="Koonin E.V."/>
            <person name="Suzuki M.T."/>
            <person name="Hadd A."/>
            <person name="Nguyen L.P."/>
            <person name="Jovanovich S.B."/>
            <person name="Gates C.M."/>
            <person name="Feldman R.A."/>
            <person name="Spudich J.L."/>
            <person name="Spudich E.N."/>
            <person name="DeLong E.F."/>
        </authorList>
    </citation>
    <scope>NUCLEOTIDE SEQUENCE</scope>
</reference>
<dbReference type="HAMAP" id="MF_00103">
    <property type="entry name" value="Fapy_DNA_glycosyl"/>
    <property type="match status" value="1"/>
</dbReference>
<keyword evidence="7 15" id="KW-0378">Hydrolase</keyword>
<dbReference type="NCBIfam" id="NF002211">
    <property type="entry name" value="PRK01103.1"/>
    <property type="match status" value="1"/>
</dbReference>
<evidence type="ECO:0000256" key="4">
    <source>
        <dbReference type="ARBA" id="ARBA00022723"/>
    </source>
</evidence>
<keyword evidence="11 15" id="KW-0456">Lyase</keyword>
<comment type="cofactor">
    <cofactor evidence="15">
        <name>Zn(2+)</name>
        <dbReference type="ChEBI" id="CHEBI:29105"/>
    </cofactor>
    <text evidence="15">Binds 1 zinc ion per subunit.</text>
</comment>
<evidence type="ECO:0000256" key="5">
    <source>
        <dbReference type="ARBA" id="ARBA00022763"/>
    </source>
</evidence>
<comment type="function">
    <text evidence="15">Involved in base excision repair of DNA damaged by oxidation or by mutagenic agents. Acts as DNA glycosylase that recognizes and removes damaged bases. Has a preference for oxidized purines, such as 7,8-dihydro-8-oxoguanine (8-oxoG). Has AP (apurinic/apyrimidinic) lyase activity and introduces nicks in the DNA strand. Cleaves the DNA backbone by beta-delta elimination to generate a single-strand break at the site of the removed base with both 3'- and 5'-phosphates.</text>
</comment>
<evidence type="ECO:0000256" key="14">
    <source>
        <dbReference type="ARBA" id="ARBA00044632"/>
    </source>
</evidence>
<dbReference type="InterPro" id="IPR015886">
    <property type="entry name" value="H2TH_FPG"/>
</dbReference>
<dbReference type="GO" id="GO:0140078">
    <property type="term" value="F:class I DNA-(apurinic or apyrimidinic site) endonuclease activity"/>
    <property type="evidence" value="ECO:0007669"/>
    <property type="project" value="UniProtKB-EC"/>
</dbReference>
<evidence type="ECO:0000256" key="6">
    <source>
        <dbReference type="ARBA" id="ARBA00022771"/>
    </source>
</evidence>
<dbReference type="PROSITE" id="PS51068">
    <property type="entry name" value="FPG_CAT"/>
    <property type="match status" value="1"/>
</dbReference>
<evidence type="ECO:0000256" key="3">
    <source>
        <dbReference type="ARBA" id="ARBA00011245"/>
    </source>
</evidence>
<dbReference type="SMART" id="SM01232">
    <property type="entry name" value="H2TH"/>
    <property type="match status" value="1"/>
</dbReference>
<dbReference type="SUPFAM" id="SSF57716">
    <property type="entry name" value="Glucocorticoid receptor-like (DNA-binding domain)"/>
    <property type="match status" value="1"/>
</dbReference>
<evidence type="ECO:0000256" key="12">
    <source>
        <dbReference type="ARBA" id="ARBA00023268"/>
    </source>
</evidence>
<evidence type="ECO:0000256" key="8">
    <source>
        <dbReference type="ARBA" id="ARBA00022833"/>
    </source>
</evidence>
<evidence type="ECO:0000256" key="10">
    <source>
        <dbReference type="ARBA" id="ARBA00023204"/>
    </source>
</evidence>
<dbReference type="PROSITE" id="PS51066">
    <property type="entry name" value="ZF_FPG_2"/>
    <property type="match status" value="1"/>
</dbReference>
<dbReference type="SUPFAM" id="SSF46946">
    <property type="entry name" value="S13-like H2TH domain"/>
    <property type="match status" value="1"/>
</dbReference>
<dbReference type="GO" id="GO:0034039">
    <property type="term" value="F:8-oxo-7,8-dihydroguanine DNA N-glycosylase activity"/>
    <property type="evidence" value="ECO:0007669"/>
    <property type="project" value="TreeGrafter"/>
</dbReference>